<dbReference type="PANTHER" id="PTHR11106">
    <property type="entry name" value="GANGLIOSIDE INDUCED DIFFERENTIATION ASSOCIATED PROTEIN 2-RELATED"/>
    <property type="match status" value="1"/>
</dbReference>
<accession>A0A383F080</accession>
<organism evidence="2">
    <name type="scientific">marine metagenome</name>
    <dbReference type="NCBI Taxonomy" id="408172"/>
    <lineage>
        <taxon>unclassified sequences</taxon>
        <taxon>metagenomes</taxon>
        <taxon>ecological metagenomes</taxon>
    </lineage>
</organism>
<proteinExistence type="predicted"/>
<dbReference type="InterPro" id="IPR043472">
    <property type="entry name" value="Macro_dom-like"/>
</dbReference>
<reference evidence="2" key="1">
    <citation type="submission" date="2018-05" db="EMBL/GenBank/DDBJ databases">
        <authorList>
            <person name="Lanie J.A."/>
            <person name="Ng W.-L."/>
            <person name="Kazmierczak K.M."/>
            <person name="Andrzejewski T.M."/>
            <person name="Davidsen T.M."/>
            <person name="Wayne K.J."/>
            <person name="Tettelin H."/>
            <person name="Glass J.I."/>
            <person name="Rusch D."/>
            <person name="Podicherti R."/>
            <person name="Tsui H.-C.T."/>
            <person name="Winkler M.E."/>
        </authorList>
    </citation>
    <scope>NUCLEOTIDE SEQUENCE</scope>
</reference>
<dbReference type="Pfam" id="PF01661">
    <property type="entry name" value="Macro"/>
    <property type="match status" value="1"/>
</dbReference>
<feature type="domain" description="Macro" evidence="1">
    <location>
        <begin position="2"/>
        <end position="194"/>
    </location>
</feature>
<dbReference type="AlphaFoldDB" id="A0A383F080"/>
<dbReference type="PANTHER" id="PTHR11106:SF27">
    <property type="entry name" value="MACRO DOMAIN-CONTAINING PROTEIN"/>
    <property type="match status" value="1"/>
</dbReference>
<sequence length="194" mass="22176">MVELYMARTCRYGKLRVIGGDLHMQNADVLITPANNRLSGREGLDALVHLAAGDDLRQKCRDISVVQRTKNLPPCPVTTCVTTEPYELKDQVKHIIHMVGPDCRRPNQDEARRELIREAYASLFVELKGIKKVKTIAAPPISMGVFAYPHREGARMTLKILLDWLENDDKAKIDEYTIIVKEKNFINNMRTVYR</sequence>
<feature type="non-terminal residue" evidence="2">
    <location>
        <position position="194"/>
    </location>
</feature>
<dbReference type="Gene3D" id="3.40.220.10">
    <property type="entry name" value="Leucine Aminopeptidase, subunit E, domain 1"/>
    <property type="match status" value="1"/>
</dbReference>
<dbReference type="SUPFAM" id="SSF52949">
    <property type="entry name" value="Macro domain-like"/>
    <property type="match status" value="1"/>
</dbReference>
<name>A0A383F080_9ZZZZ</name>
<dbReference type="InterPro" id="IPR002589">
    <property type="entry name" value="Macro_dom"/>
</dbReference>
<evidence type="ECO:0000259" key="1">
    <source>
        <dbReference type="PROSITE" id="PS51154"/>
    </source>
</evidence>
<protein>
    <recommendedName>
        <fullName evidence="1">Macro domain-containing protein</fullName>
    </recommendedName>
</protein>
<dbReference type="PROSITE" id="PS51154">
    <property type="entry name" value="MACRO"/>
    <property type="match status" value="1"/>
</dbReference>
<dbReference type="EMBL" id="UINC01229935">
    <property type="protein sequence ID" value="SVE61855.1"/>
    <property type="molecule type" value="Genomic_DNA"/>
</dbReference>
<evidence type="ECO:0000313" key="2">
    <source>
        <dbReference type="EMBL" id="SVE61855.1"/>
    </source>
</evidence>
<gene>
    <name evidence="2" type="ORF">METZ01_LOCUS514709</name>
</gene>
<dbReference type="SMART" id="SM00506">
    <property type="entry name" value="A1pp"/>
    <property type="match status" value="1"/>
</dbReference>